<evidence type="ECO:0000256" key="1">
    <source>
        <dbReference type="SAM" id="SignalP"/>
    </source>
</evidence>
<gene>
    <name evidence="2" type="ORF">H8S47_06725</name>
</gene>
<proteinExistence type="predicted"/>
<dbReference type="Proteomes" id="UP000597613">
    <property type="component" value="Unassembled WGS sequence"/>
</dbReference>
<evidence type="ECO:0000313" key="2">
    <source>
        <dbReference type="EMBL" id="MBC3941381.1"/>
    </source>
</evidence>
<protein>
    <submittedName>
        <fullName evidence="2">Uncharacterized protein</fullName>
    </submittedName>
</protein>
<name>A0ABR7ALP4_9SPHN</name>
<dbReference type="EMBL" id="JACONT010000010">
    <property type="protein sequence ID" value="MBC3941381.1"/>
    <property type="molecule type" value="Genomic_DNA"/>
</dbReference>
<reference evidence="2 3" key="1">
    <citation type="submission" date="2020-08" db="EMBL/GenBank/DDBJ databases">
        <title>Putative novel bacterial strains isolated from necrotic wheat leaf tissues caused by Xanthomonas translucens.</title>
        <authorList>
            <person name="Tambong J.T."/>
        </authorList>
    </citation>
    <scope>NUCLEOTIDE SEQUENCE [LARGE SCALE GENOMIC DNA]</scope>
    <source>
        <strain evidence="3">DOAB 1063</strain>
    </source>
</reference>
<organism evidence="2 3">
    <name type="scientific">Sphingomonas albertensis</name>
    <dbReference type="NCBI Taxonomy" id="2762591"/>
    <lineage>
        <taxon>Bacteria</taxon>
        <taxon>Pseudomonadati</taxon>
        <taxon>Pseudomonadota</taxon>
        <taxon>Alphaproteobacteria</taxon>
        <taxon>Sphingomonadales</taxon>
        <taxon>Sphingomonadaceae</taxon>
        <taxon>Sphingomonas</taxon>
    </lineage>
</organism>
<keyword evidence="1" id="KW-0732">Signal</keyword>
<sequence length="181" mass="18746">MIGKPCIAMVMLAASSTGSALESGVTPVPTSVNALGGCWEGQGTVMGKAVAIAVNAYPIVQDAMLAVEAASSALVDPQDQYAAHLVFGGTGKPSKTGAGPIVGYWADSFGGASAVAGRGESKAEGFDITYQYPDKAYVNRWRILGDHLTWQIVTRDRKSVEKPFASYTLSKTACRPLTGGG</sequence>
<feature type="chain" id="PRO_5046855120" evidence="1">
    <location>
        <begin position="21"/>
        <end position="181"/>
    </location>
</feature>
<feature type="signal peptide" evidence="1">
    <location>
        <begin position="1"/>
        <end position="20"/>
    </location>
</feature>
<evidence type="ECO:0000313" key="3">
    <source>
        <dbReference type="Proteomes" id="UP000597613"/>
    </source>
</evidence>
<comment type="caution">
    <text evidence="2">The sequence shown here is derived from an EMBL/GenBank/DDBJ whole genome shotgun (WGS) entry which is preliminary data.</text>
</comment>
<accession>A0ABR7ALP4</accession>
<keyword evidence="3" id="KW-1185">Reference proteome</keyword>